<evidence type="ECO:0000313" key="2">
    <source>
        <dbReference type="Proteomes" id="UP000271889"/>
    </source>
</evidence>
<organism evidence="1 2">
    <name type="scientific">Cylicostephanus goldi</name>
    <name type="common">Nematode worm</name>
    <dbReference type="NCBI Taxonomy" id="71465"/>
    <lineage>
        <taxon>Eukaryota</taxon>
        <taxon>Metazoa</taxon>
        <taxon>Ecdysozoa</taxon>
        <taxon>Nematoda</taxon>
        <taxon>Chromadorea</taxon>
        <taxon>Rhabditida</taxon>
        <taxon>Rhabditina</taxon>
        <taxon>Rhabditomorpha</taxon>
        <taxon>Strongyloidea</taxon>
        <taxon>Strongylidae</taxon>
        <taxon>Cylicostephanus</taxon>
    </lineage>
</organism>
<protein>
    <submittedName>
        <fullName evidence="1">Uncharacterized protein</fullName>
    </submittedName>
</protein>
<dbReference type="AlphaFoldDB" id="A0A3P6TFH8"/>
<proteinExistence type="predicted"/>
<keyword evidence="2" id="KW-1185">Reference proteome</keyword>
<evidence type="ECO:0000313" key="1">
    <source>
        <dbReference type="EMBL" id="VDK82049.1"/>
    </source>
</evidence>
<dbReference type="Proteomes" id="UP000271889">
    <property type="component" value="Unassembled WGS sequence"/>
</dbReference>
<accession>A0A3P6TFH8</accession>
<reference evidence="1 2" key="1">
    <citation type="submission" date="2018-11" db="EMBL/GenBank/DDBJ databases">
        <authorList>
            <consortium name="Pathogen Informatics"/>
        </authorList>
    </citation>
    <scope>NUCLEOTIDE SEQUENCE [LARGE SCALE GENOMIC DNA]</scope>
</reference>
<sequence>MMGLLRGFASKVEDMANGDMAADIEELKQILPKLTDFEWADQLADEMGETTFILQAAIHYSNAACFVSRRLVASQYALEKKW</sequence>
<gene>
    <name evidence="1" type="ORF">CGOC_LOCUS7910</name>
</gene>
<dbReference type="EMBL" id="UYRV01028168">
    <property type="protein sequence ID" value="VDK82049.1"/>
    <property type="molecule type" value="Genomic_DNA"/>
</dbReference>
<name>A0A3P6TFH8_CYLGO</name>
<feature type="non-terminal residue" evidence="1">
    <location>
        <position position="82"/>
    </location>
</feature>